<dbReference type="EMBL" id="FNZN01000007">
    <property type="protein sequence ID" value="SEL98340.1"/>
    <property type="molecule type" value="Genomic_DNA"/>
</dbReference>
<dbReference type="RefSeq" id="WP_091625951.1">
    <property type="nucleotide sequence ID" value="NZ_FNZN01000007.1"/>
</dbReference>
<gene>
    <name evidence="2" type="ORF">SAMN04488008_107173</name>
</gene>
<sequence length="160" mass="19129">MNEFLEPILLKEEFIFNGTIDELNERIRLNNDKNFRTKWSEYNRFEFFAKWSLGTLMFRGFPTAVDGIKGFAELTRKGENKTHVLLKTKVRIELYFFLIILTIICVAGLATQTDFPIWLLLLIPFGLLWFWFVYRIQEKMLFKKLRLYLADGKKTHYNNA</sequence>
<keyword evidence="1" id="KW-1133">Transmembrane helix</keyword>
<reference evidence="3" key="1">
    <citation type="submission" date="2016-10" db="EMBL/GenBank/DDBJ databases">
        <authorList>
            <person name="Varghese N."/>
            <person name="Submissions S."/>
        </authorList>
    </citation>
    <scope>NUCLEOTIDE SEQUENCE [LARGE SCALE GENOMIC DNA]</scope>
    <source>
        <strain evidence="3">DSM 16471</strain>
    </source>
</reference>
<dbReference type="AlphaFoldDB" id="A0A1H7UMU0"/>
<organism evidence="2 3">
    <name type="scientific">Maribacter orientalis</name>
    <dbReference type="NCBI Taxonomy" id="228957"/>
    <lineage>
        <taxon>Bacteria</taxon>
        <taxon>Pseudomonadati</taxon>
        <taxon>Bacteroidota</taxon>
        <taxon>Flavobacteriia</taxon>
        <taxon>Flavobacteriales</taxon>
        <taxon>Flavobacteriaceae</taxon>
        <taxon>Maribacter</taxon>
    </lineage>
</organism>
<name>A0A1H7UMU0_9FLAO</name>
<dbReference type="STRING" id="228957.SAMN04488008_107173"/>
<evidence type="ECO:0000256" key="1">
    <source>
        <dbReference type="SAM" id="Phobius"/>
    </source>
</evidence>
<feature type="transmembrane region" description="Helical" evidence="1">
    <location>
        <begin position="94"/>
        <end position="111"/>
    </location>
</feature>
<accession>A0A1H7UMU0</accession>
<dbReference type="OrthoDB" id="1364690at2"/>
<proteinExistence type="predicted"/>
<protein>
    <submittedName>
        <fullName evidence="2">Uncharacterized protein</fullName>
    </submittedName>
</protein>
<keyword evidence="3" id="KW-1185">Reference proteome</keyword>
<keyword evidence="1" id="KW-0812">Transmembrane</keyword>
<evidence type="ECO:0000313" key="3">
    <source>
        <dbReference type="Proteomes" id="UP000198990"/>
    </source>
</evidence>
<feature type="transmembrane region" description="Helical" evidence="1">
    <location>
        <begin position="117"/>
        <end position="136"/>
    </location>
</feature>
<evidence type="ECO:0000313" key="2">
    <source>
        <dbReference type="EMBL" id="SEL98340.1"/>
    </source>
</evidence>
<keyword evidence="1" id="KW-0472">Membrane</keyword>
<dbReference type="Proteomes" id="UP000198990">
    <property type="component" value="Unassembled WGS sequence"/>
</dbReference>